<dbReference type="AlphaFoldDB" id="A0A4P7UIJ7"/>
<dbReference type="Pfam" id="PF18588">
    <property type="entry name" value="WcbI"/>
    <property type="match status" value="1"/>
</dbReference>
<evidence type="ECO:0000313" key="3">
    <source>
        <dbReference type="Proteomes" id="UP000297065"/>
    </source>
</evidence>
<name>A0A4P7UIJ7_DESDE</name>
<dbReference type="InterPro" id="IPR041307">
    <property type="entry name" value="WcbI"/>
</dbReference>
<sequence>MAQALCLLHANCQGDALRPLLENTPAFGSRFYIRQYVNYTRQSIAARDIERCDLFLYQRLAPKWGDLSTEQMLPQLPPHCQAIEIPNLFFKGYWPFWSRDERINFADSLLEALLERVSPHEAMTLYLRGSAGLLGDAATLNRQAEESLCREEAKEAEGPIKCAPLLRERWRDEQMFITVNHPGRELVCHMADSLLRLLGLGGLPPSTRRGFVHPLEDFWLPIHPVVGQALALPFASADRPWAIFDSQLTHREYIMCYLACRANNVADFLTFLKNLSPDAMHMAAAAVHGNRATP</sequence>
<dbReference type="Proteomes" id="UP000297065">
    <property type="component" value="Chromosome"/>
</dbReference>
<gene>
    <name evidence="2" type="ORF">DDIC_10110</name>
</gene>
<dbReference type="Gene3D" id="3.40.50.12080">
    <property type="match status" value="2"/>
</dbReference>
<dbReference type="OrthoDB" id="5449821at2"/>
<accession>A0A4P7UIJ7</accession>
<reference evidence="2 3" key="1">
    <citation type="submission" date="2019-02" db="EMBL/GenBank/DDBJ databases">
        <title>Complete Genome Sequence of Desulfovibrio desulfuricans IC1, a Sulfonate Utilizing Anaerobe.</title>
        <authorList>
            <person name="Day L.A."/>
            <person name="De Leon K.B."/>
            <person name="Wall J.D."/>
        </authorList>
    </citation>
    <scope>NUCLEOTIDE SEQUENCE [LARGE SCALE GENOMIC DNA]</scope>
    <source>
        <strain evidence="2 3">IC1</strain>
    </source>
</reference>
<dbReference type="EMBL" id="CP036295">
    <property type="protein sequence ID" value="QCC86216.1"/>
    <property type="molecule type" value="Genomic_DNA"/>
</dbReference>
<feature type="domain" description="Polysaccharide biosynthesis enzyme WcbI" evidence="1">
    <location>
        <begin position="5"/>
        <end position="201"/>
    </location>
</feature>
<organism evidence="2 3">
    <name type="scientific">Desulfovibrio desulfuricans</name>
    <dbReference type="NCBI Taxonomy" id="876"/>
    <lineage>
        <taxon>Bacteria</taxon>
        <taxon>Pseudomonadati</taxon>
        <taxon>Thermodesulfobacteriota</taxon>
        <taxon>Desulfovibrionia</taxon>
        <taxon>Desulfovibrionales</taxon>
        <taxon>Desulfovibrionaceae</taxon>
        <taxon>Desulfovibrio</taxon>
    </lineage>
</organism>
<evidence type="ECO:0000313" key="2">
    <source>
        <dbReference type="EMBL" id="QCC86216.1"/>
    </source>
</evidence>
<dbReference type="RefSeq" id="WP_136400319.1">
    <property type="nucleotide sequence ID" value="NZ_CP036295.1"/>
</dbReference>
<proteinExistence type="predicted"/>
<protein>
    <recommendedName>
        <fullName evidence="1">Polysaccharide biosynthesis enzyme WcbI domain-containing protein</fullName>
    </recommendedName>
</protein>
<evidence type="ECO:0000259" key="1">
    <source>
        <dbReference type="Pfam" id="PF18588"/>
    </source>
</evidence>